<keyword evidence="11" id="KW-0585">Phenylalanine catabolism</keyword>
<feature type="binding site" evidence="14">
    <location>
        <position position="267"/>
    </location>
    <ligand>
        <name>Ca(2+)</name>
        <dbReference type="ChEBI" id="CHEBI:29108"/>
    </ligand>
</feature>
<keyword evidence="6 14" id="KW-0479">Metal-binding</keyword>
<dbReference type="Gene3D" id="1.20.1050.10">
    <property type="match status" value="1"/>
</dbReference>
<dbReference type="PANTHER" id="PTHR43069">
    <property type="entry name" value="FUMARYLACETOACETASE"/>
    <property type="match status" value="1"/>
</dbReference>
<accession>A0A7S1CUV9</accession>
<evidence type="ECO:0000256" key="10">
    <source>
        <dbReference type="ARBA" id="ARBA00022878"/>
    </source>
</evidence>
<feature type="binding site" evidence="13">
    <location>
        <position position="186"/>
    </location>
    <ligand>
        <name>substrate</name>
    </ligand>
</feature>
<feature type="binding site" evidence="13">
    <location>
        <position position="438"/>
    </location>
    <ligand>
        <name>substrate</name>
    </ligand>
</feature>
<evidence type="ECO:0000256" key="12">
    <source>
        <dbReference type="PIRSR" id="PIRSR605959-1"/>
    </source>
</evidence>
<feature type="binding site" evidence="13">
    <location>
        <position position="172"/>
    </location>
    <ligand>
        <name>substrate</name>
    </ligand>
</feature>
<dbReference type="InterPro" id="IPR005959">
    <property type="entry name" value="Fumarylacetoacetase"/>
</dbReference>
<feature type="active site" description="Proton acceptor" evidence="12">
    <location>
        <position position="177"/>
    </location>
</feature>
<dbReference type="InterPro" id="IPR036462">
    <property type="entry name" value="Fumarylacetoacetase_N_sf"/>
</dbReference>
<dbReference type="Pfam" id="PF13409">
    <property type="entry name" value="GST_N_2"/>
    <property type="match status" value="1"/>
</dbReference>
<evidence type="ECO:0000256" key="2">
    <source>
        <dbReference type="ARBA" id="ARBA00001946"/>
    </source>
</evidence>
<dbReference type="GO" id="GO:0004334">
    <property type="term" value="F:fumarylacetoacetase activity"/>
    <property type="evidence" value="ECO:0007669"/>
    <property type="project" value="UniProtKB-EC"/>
</dbReference>
<dbReference type="SUPFAM" id="SSF56529">
    <property type="entry name" value="FAH"/>
    <property type="match status" value="1"/>
</dbReference>
<dbReference type="SFLD" id="SFLDS00019">
    <property type="entry name" value="Glutathione_Transferase_(cytos"/>
    <property type="match status" value="1"/>
</dbReference>
<dbReference type="Gene3D" id="3.90.850.10">
    <property type="entry name" value="Fumarylacetoacetase-like, C-terminal domain"/>
    <property type="match status" value="1"/>
</dbReference>
<dbReference type="InterPro" id="IPR004045">
    <property type="entry name" value="Glutathione_S-Trfase_N"/>
</dbReference>
<dbReference type="InterPro" id="IPR036663">
    <property type="entry name" value="Fumarylacetoacetase_C_sf"/>
</dbReference>
<dbReference type="GO" id="GO:0006559">
    <property type="term" value="P:L-phenylalanine catabolic process"/>
    <property type="evidence" value="ECO:0007669"/>
    <property type="project" value="UniProtKB-UniPathway"/>
</dbReference>
<dbReference type="GO" id="GO:0006572">
    <property type="term" value="P:L-tyrosine catabolic process"/>
    <property type="evidence" value="ECO:0007669"/>
    <property type="project" value="UniProtKB-KW"/>
</dbReference>
<name>A0A7S1CUV9_9STRA</name>
<gene>
    <name evidence="18" type="ORF">SMAR1040_LOCUS1202</name>
</gene>
<dbReference type="Pfam" id="PF09298">
    <property type="entry name" value="FAA_hydrolase_N"/>
    <property type="match status" value="1"/>
</dbReference>
<dbReference type="FunFam" id="3.90.850.10:FF:000009">
    <property type="entry name" value="Fumarylacetoacetase"/>
    <property type="match status" value="1"/>
</dbReference>
<dbReference type="SUPFAM" id="SSF63433">
    <property type="entry name" value="Fumarylacetoacetate hydrolase, FAH, N-terminal domain"/>
    <property type="match status" value="1"/>
</dbReference>
<evidence type="ECO:0000256" key="3">
    <source>
        <dbReference type="ARBA" id="ARBA00004782"/>
    </source>
</evidence>
<feature type="binding site" evidence="14">
    <location>
        <position position="315"/>
    </location>
    <ligand>
        <name>Mg(2+)</name>
        <dbReference type="ChEBI" id="CHEBI:18420"/>
    </ligand>
</feature>
<keyword evidence="7" id="KW-0378">Hydrolase</keyword>
<dbReference type="Pfam" id="PF01557">
    <property type="entry name" value="FAA_hydrolase"/>
    <property type="match status" value="1"/>
</dbReference>
<evidence type="ECO:0000256" key="9">
    <source>
        <dbReference type="ARBA" id="ARBA00022842"/>
    </source>
</evidence>
<feature type="region of interest" description="Disordered" evidence="15">
    <location>
        <begin position="279"/>
        <end position="298"/>
    </location>
</feature>
<dbReference type="EMBL" id="HBFU01001793">
    <property type="protein sequence ID" value="CAD8927255.1"/>
    <property type="molecule type" value="Transcribed_RNA"/>
</dbReference>
<feature type="binding site" evidence="14">
    <location>
        <position position="315"/>
    </location>
    <ligand>
        <name>Ca(2+)</name>
        <dbReference type="ChEBI" id="CHEBI:29108"/>
    </ligand>
</feature>
<feature type="binding site" evidence="14">
    <location>
        <position position="339"/>
    </location>
    <ligand>
        <name>Mg(2+)</name>
        <dbReference type="ChEBI" id="CHEBI:18420"/>
    </ligand>
</feature>
<evidence type="ECO:0000256" key="11">
    <source>
        <dbReference type="ARBA" id="ARBA00023232"/>
    </source>
</evidence>
<feature type="binding site" evidence="13">
    <location>
        <position position="326"/>
    </location>
    <ligand>
        <name>substrate</name>
    </ligand>
</feature>
<reference evidence="18" key="1">
    <citation type="submission" date="2021-01" db="EMBL/GenBank/DDBJ databases">
        <authorList>
            <person name="Corre E."/>
            <person name="Pelletier E."/>
            <person name="Niang G."/>
            <person name="Scheremetjew M."/>
            <person name="Finn R."/>
            <person name="Kale V."/>
            <person name="Holt S."/>
            <person name="Cochrane G."/>
            <person name="Meng A."/>
            <person name="Brown T."/>
            <person name="Cohen L."/>
        </authorList>
    </citation>
    <scope>NUCLEOTIDE SEQUENCE</scope>
    <source>
        <strain evidence="18">FE60</strain>
    </source>
</reference>
<organism evidence="18">
    <name type="scientific">Skeletonema marinoi</name>
    <dbReference type="NCBI Taxonomy" id="267567"/>
    <lineage>
        <taxon>Eukaryota</taxon>
        <taxon>Sar</taxon>
        <taxon>Stramenopiles</taxon>
        <taxon>Ochrophyta</taxon>
        <taxon>Bacillariophyta</taxon>
        <taxon>Coscinodiscophyceae</taxon>
        <taxon>Thalassiosirophycidae</taxon>
        <taxon>Thalassiosirales</taxon>
        <taxon>Skeletonemataceae</taxon>
        <taxon>Skeletonema</taxon>
        <taxon>Skeletonema marinoi-dohrnii complex</taxon>
    </lineage>
</organism>
<comment type="similarity">
    <text evidence="4">Belongs to the FAH family.</text>
</comment>
<dbReference type="InterPro" id="IPR040079">
    <property type="entry name" value="Glutathione_S-Trfase"/>
</dbReference>
<dbReference type="InterPro" id="IPR015377">
    <property type="entry name" value="Fumarylacetoacetase_N"/>
</dbReference>
<dbReference type="PROSITE" id="PS50405">
    <property type="entry name" value="GST_CTER"/>
    <property type="match status" value="1"/>
</dbReference>
<feature type="domain" description="GST C-terminal" evidence="17">
    <location>
        <begin position="628"/>
        <end position="763"/>
    </location>
</feature>
<dbReference type="GO" id="GO:1902000">
    <property type="term" value="P:homogentisate catabolic process"/>
    <property type="evidence" value="ECO:0007669"/>
    <property type="project" value="TreeGrafter"/>
</dbReference>
<comment type="pathway">
    <text evidence="3">Amino-acid degradation; L-phenylalanine degradation; acetoacetate and fumarate from L-phenylalanine: step 6/6.</text>
</comment>
<comment type="cofactor">
    <cofactor evidence="1 14">
        <name>Ca(2+)</name>
        <dbReference type="ChEBI" id="CHEBI:29108"/>
    </cofactor>
</comment>
<evidence type="ECO:0000256" key="1">
    <source>
        <dbReference type="ARBA" id="ARBA00001913"/>
    </source>
</evidence>
<dbReference type="NCBIfam" id="TIGR01266">
    <property type="entry name" value="fum_ac_acetase"/>
    <property type="match status" value="1"/>
</dbReference>
<dbReference type="InterPro" id="IPR036249">
    <property type="entry name" value="Thioredoxin-like_sf"/>
</dbReference>
<evidence type="ECO:0000256" key="8">
    <source>
        <dbReference type="ARBA" id="ARBA00022837"/>
    </source>
</evidence>
<keyword evidence="8 14" id="KW-0106">Calcium</keyword>
<keyword evidence="10" id="KW-0828">Tyrosine catabolism</keyword>
<evidence type="ECO:0000256" key="5">
    <source>
        <dbReference type="ARBA" id="ARBA00012094"/>
    </source>
</evidence>
<evidence type="ECO:0000256" key="15">
    <source>
        <dbReference type="SAM" id="MobiDB-lite"/>
    </source>
</evidence>
<dbReference type="InterPro" id="IPR011234">
    <property type="entry name" value="Fumarylacetoacetase-like_C"/>
</dbReference>
<dbReference type="AlphaFoldDB" id="A0A7S1CUV9"/>
<dbReference type="Gene3D" id="2.30.30.230">
    <property type="entry name" value="Fumarylacetoacetase, N-terminal domain"/>
    <property type="match status" value="1"/>
</dbReference>
<keyword evidence="9 14" id="KW-0460">Magnesium</keyword>
<feature type="domain" description="GST N-terminal" evidence="16">
    <location>
        <begin position="529"/>
        <end position="621"/>
    </location>
</feature>
<evidence type="ECO:0000256" key="14">
    <source>
        <dbReference type="PIRSR" id="PIRSR605959-3"/>
    </source>
</evidence>
<dbReference type="GO" id="GO:0046872">
    <property type="term" value="F:metal ion binding"/>
    <property type="evidence" value="ECO:0007669"/>
    <property type="project" value="UniProtKB-KW"/>
</dbReference>
<dbReference type="PANTHER" id="PTHR43069:SF2">
    <property type="entry name" value="FUMARYLACETOACETASE"/>
    <property type="match status" value="1"/>
</dbReference>
<dbReference type="InterPro" id="IPR036282">
    <property type="entry name" value="Glutathione-S-Trfase_C_sf"/>
</dbReference>
<feature type="binding site" evidence="14">
    <location>
        <position position="335"/>
    </location>
    <ligand>
        <name>Mg(2+)</name>
        <dbReference type="ChEBI" id="CHEBI:18420"/>
    </ligand>
</feature>
<dbReference type="UniPathway" id="UPA00139">
    <property type="reaction ID" value="UER00341"/>
</dbReference>
<dbReference type="PROSITE" id="PS50404">
    <property type="entry name" value="GST_NTER"/>
    <property type="match status" value="1"/>
</dbReference>
<evidence type="ECO:0000259" key="17">
    <source>
        <dbReference type="PROSITE" id="PS50405"/>
    </source>
</evidence>
<evidence type="ECO:0000256" key="6">
    <source>
        <dbReference type="ARBA" id="ARBA00022723"/>
    </source>
</evidence>
<feature type="binding site" evidence="14">
    <location>
        <position position="170"/>
    </location>
    <ligand>
        <name>Ca(2+)</name>
        <dbReference type="ChEBI" id="CHEBI:29108"/>
    </ligand>
</feature>
<dbReference type="SUPFAM" id="SSF47616">
    <property type="entry name" value="GST C-terminal domain-like"/>
    <property type="match status" value="1"/>
</dbReference>
<evidence type="ECO:0000259" key="16">
    <source>
        <dbReference type="PROSITE" id="PS50404"/>
    </source>
</evidence>
<proteinExistence type="inferred from homology"/>
<evidence type="ECO:0000256" key="13">
    <source>
        <dbReference type="PIRSR" id="PIRSR605959-2"/>
    </source>
</evidence>
<feature type="binding site" evidence="13">
    <location>
        <position position="322"/>
    </location>
    <ligand>
        <name>substrate</name>
    </ligand>
</feature>
<feature type="binding site" evidence="14">
    <location>
        <position position="269"/>
    </location>
    <ligand>
        <name>Ca(2+)</name>
        <dbReference type="ChEBI" id="CHEBI:29108"/>
    </ligand>
</feature>
<protein>
    <recommendedName>
        <fullName evidence="5">fumarylacetoacetase</fullName>
        <ecNumber evidence="5">3.7.1.2</ecNumber>
    </recommendedName>
</protein>
<evidence type="ECO:0000256" key="7">
    <source>
        <dbReference type="ARBA" id="ARBA00022801"/>
    </source>
</evidence>
<dbReference type="SUPFAM" id="SSF52833">
    <property type="entry name" value="Thioredoxin-like"/>
    <property type="match status" value="1"/>
</dbReference>
<sequence length="763" mass="83980">MKSWIEVPTDSDFSLANVPFGVCSFPSSSTLSSTTLAPCTPRCCTAIGNHAIDLHLLAEAGLLDNLLMTTESDESRCSEIITNFHPRIVFSQPTLNEFMSCEKHVWVAVRNRLLSLFLDSSSSSSNNDIIQIAIHADNRLQQNSALQSQCMHPLSTTLYHLPASIGDYTDFYSSREHATNVGIMFRGRDNALQPNWLHLPVGYHGRSSSVYPSLASSAATAENDCERNSVGGEKLSTVRRPCGQLQVDPLDPAKGSIYGPCKLMDFELEVAFFVGGPTNTDYEQDHNQQHQQPRGRPLTLSEAQDRIFGYVLMNDWSARDIQKWEYVPLGPFTSKNFATTISTWVVTSMALEPFRCETSAGVQGGVGEPTPLEYLKDPNYGSYDVNLSVSIQPSSTSASTQICTSNLKNMYWSSAQQLVHHSVTGCPMNAGDLLASGTISGKEQHNFGSMLELSWKGSREVELGGGEVRRFLKDGDAVIMKGWCQREGSGRVGFGQCSARILPAIPFPYESSKENEDKSTAMQPEERYTNFKLYGSWWSSCSWTVRIALTAKGIPYEYDTHIPINIKLDEKALTSDKHSSINPMQQQVPTVLEFMDGGNVVRITQSLAIIEFLEAAFDHRGGRLLPLDPVARAKVKEIVEVINSVTQQLQNSSVMGMIDSISDKESLGEECGKQAIMNSLSSVEKIVAAIHSIYHASTAGPFATGSFGPTLADACLAPQLYNARRLCVDLEGVCPTLVEIEKKYNDHPWFQNAQTEAQLDAVK</sequence>
<evidence type="ECO:0000256" key="4">
    <source>
        <dbReference type="ARBA" id="ARBA00010211"/>
    </source>
</evidence>
<evidence type="ECO:0000313" key="18">
    <source>
        <dbReference type="EMBL" id="CAD8927255.1"/>
    </source>
</evidence>
<comment type="cofactor">
    <cofactor evidence="2 14">
        <name>Mg(2+)</name>
        <dbReference type="ChEBI" id="CHEBI:18420"/>
    </cofactor>
</comment>
<dbReference type="Gene3D" id="3.40.30.10">
    <property type="entry name" value="Glutaredoxin"/>
    <property type="match status" value="1"/>
</dbReference>
<dbReference type="InterPro" id="IPR010987">
    <property type="entry name" value="Glutathione-S-Trfase_C-like"/>
</dbReference>
<dbReference type="EC" id="3.7.1.2" evidence="5"/>